<dbReference type="EMBL" id="BARS01039260">
    <property type="protein sequence ID" value="GAG16883.1"/>
    <property type="molecule type" value="Genomic_DNA"/>
</dbReference>
<dbReference type="Pfam" id="PF00733">
    <property type="entry name" value="Asn_synthase"/>
    <property type="match status" value="1"/>
</dbReference>
<evidence type="ECO:0000259" key="1">
    <source>
        <dbReference type="Pfam" id="PF00733"/>
    </source>
</evidence>
<gene>
    <name evidence="2" type="ORF">S01H1_59967</name>
</gene>
<dbReference type="SUPFAM" id="SSF52402">
    <property type="entry name" value="Adenine nucleotide alpha hydrolases-like"/>
    <property type="match status" value="1"/>
</dbReference>
<dbReference type="GO" id="GO:0006529">
    <property type="term" value="P:asparagine biosynthetic process"/>
    <property type="evidence" value="ECO:0007669"/>
    <property type="project" value="InterPro"/>
</dbReference>
<dbReference type="AlphaFoldDB" id="X0VWR4"/>
<dbReference type="Gene3D" id="3.40.50.620">
    <property type="entry name" value="HUPs"/>
    <property type="match status" value="1"/>
</dbReference>
<feature type="domain" description="Asparagine synthetase" evidence="1">
    <location>
        <begin position="46"/>
        <end position="113"/>
    </location>
</feature>
<protein>
    <recommendedName>
        <fullName evidence="1">Asparagine synthetase domain-containing protein</fullName>
    </recommendedName>
</protein>
<sequence length="114" mass="13168">MESNAEDITSFLTFRHPLSALKKYKYPYNLSFEEYDIDFGTAKENVEMRLKSAVKTLLDKSERPAVMISSGLDSVLLVALMKDLEPKKDIRLYTAMFDTDEEHTVAKERAKHFN</sequence>
<organism evidence="2">
    <name type="scientific">marine sediment metagenome</name>
    <dbReference type="NCBI Taxonomy" id="412755"/>
    <lineage>
        <taxon>unclassified sequences</taxon>
        <taxon>metagenomes</taxon>
        <taxon>ecological metagenomes</taxon>
    </lineage>
</organism>
<dbReference type="GO" id="GO:0004066">
    <property type="term" value="F:asparagine synthase (glutamine-hydrolyzing) activity"/>
    <property type="evidence" value="ECO:0007669"/>
    <property type="project" value="InterPro"/>
</dbReference>
<name>X0VWR4_9ZZZZ</name>
<dbReference type="InterPro" id="IPR001962">
    <property type="entry name" value="Asn_synthase"/>
</dbReference>
<dbReference type="InterPro" id="IPR014729">
    <property type="entry name" value="Rossmann-like_a/b/a_fold"/>
</dbReference>
<comment type="caution">
    <text evidence="2">The sequence shown here is derived from an EMBL/GenBank/DDBJ whole genome shotgun (WGS) entry which is preliminary data.</text>
</comment>
<evidence type="ECO:0000313" key="2">
    <source>
        <dbReference type="EMBL" id="GAG16883.1"/>
    </source>
</evidence>
<feature type="non-terminal residue" evidence="2">
    <location>
        <position position="114"/>
    </location>
</feature>
<accession>X0VWR4</accession>
<reference evidence="2" key="1">
    <citation type="journal article" date="2014" name="Front. Microbiol.">
        <title>High frequency of phylogenetically diverse reductive dehalogenase-homologous genes in deep subseafloor sedimentary metagenomes.</title>
        <authorList>
            <person name="Kawai M."/>
            <person name="Futagami T."/>
            <person name="Toyoda A."/>
            <person name="Takaki Y."/>
            <person name="Nishi S."/>
            <person name="Hori S."/>
            <person name="Arai W."/>
            <person name="Tsubouchi T."/>
            <person name="Morono Y."/>
            <person name="Uchiyama I."/>
            <person name="Ito T."/>
            <person name="Fujiyama A."/>
            <person name="Inagaki F."/>
            <person name="Takami H."/>
        </authorList>
    </citation>
    <scope>NUCLEOTIDE SEQUENCE</scope>
    <source>
        <strain evidence="2">Expedition CK06-06</strain>
    </source>
</reference>
<proteinExistence type="predicted"/>